<evidence type="ECO:0000313" key="3">
    <source>
        <dbReference type="EMBL" id="MFD0688053.1"/>
    </source>
</evidence>
<keyword evidence="2" id="KW-1133">Transmembrane helix</keyword>
<name>A0ABW2XNE4_9ACTN</name>
<evidence type="ECO:0008006" key="5">
    <source>
        <dbReference type="Google" id="ProtNLM"/>
    </source>
</evidence>
<feature type="compositionally biased region" description="Polar residues" evidence="1">
    <location>
        <begin position="175"/>
        <end position="194"/>
    </location>
</feature>
<keyword evidence="2" id="KW-0472">Membrane</keyword>
<keyword evidence="2" id="KW-0812">Transmembrane</keyword>
<feature type="region of interest" description="Disordered" evidence="1">
    <location>
        <begin position="142"/>
        <end position="194"/>
    </location>
</feature>
<dbReference type="EMBL" id="JBHTGP010000013">
    <property type="protein sequence ID" value="MFD0688053.1"/>
    <property type="molecule type" value="Genomic_DNA"/>
</dbReference>
<dbReference type="Proteomes" id="UP001597063">
    <property type="component" value="Unassembled WGS sequence"/>
</dbReference>
<reference evidence="4" key="1">
    <citation type="journal article" date="2019" name="Int. J. Syst. Evol. Microbiol.">
        <title>The Global Catalogue of Microorganisms (GCM) 10K type strain sequencing project: providing services to taxonomists for standard genome sequencing and annotation.</title>
        <authorList>
            <consortium name="The Broad Institute Genomics Platform"/>
            <consortium name="The Broad Institute Genome Sequencing Center for Infectious Disease"/>
            <person name="Wu L."/>
            <person name="Ma J."/>
        </authorList>
    </citation>
    <scope>NUCLEOTIDE SEQUENCE [LARGE SCALE GENOMIC DNA]</scope>
    <source>
        <strain evidence="4">JCM 9371</strain>
    </source>
</reference>
<evidence type="ECO:0000313" key="4">
    <source>
        <dbReference type="Proteomes" id="UP001597063"/>
    </source>
</evidence>
<dbReference type="RefSeq" id="WP_131756396.1">
    <property type="nucleotide sequence ID" value="NZ_CAACUY010000015.1"/>
</dbReference>
<feature type="transmembrane region" description="Helical" evidence="2">
    <location>
        <begin position="75"/>
        <end position="97"/>
    </location>
</feature>
<sequence length="194" mass="20843">MSRLPLGPRPGIGFGHQVSVTPGAFVTKREWLILPIPVERPEHGWTDQNVQCPVCGRTETVRVASLAKAQRRQQALRTGSAAALAVAALCALLLIPASAGLRLALGFVMVIAGVTAFTLFMRLGVEDGVAVRRPTATRMRGHMLRWPAGTPHRWQRPQAAPPNRPDLSPAPGEQPTPSSGQQSASDEQRTPSNE</sequence>
<comment type="caution">
    <text evidence="3">The sequence shown here is derived from an EMBL/GenBank/DDBJ whole genome shotgun (WGS) entry which is preliminary data.</text>
</comment>
<evidence type="ECO:0000256" key="1">
    <source>
        <dbReference type="SAM" id="MobiDB-lite"/>
    </source>
</evidence>
<proteinExistence type="predicted"/>
<organism evidence="3 4">
    <name type="scientific">Actinomadura fibrosa</name>
    <dbReference type="NCBI Taxonomy" id="111802"/>
    <lineage>
        <taxon>Bacteria</taxon>
        <taxon>Bacillati</taxon>
        <taxon>Actinomycetota</taxon>
        <taxon>Actinomycetes</taxon>
        <taxon>Streptosporangiales</taxon>
        <taxon>Thermomonosporaceae</taxon>
        <taxon>Actinomadura</taxon>
    </lineage>
</organism>
<accession>A0ABW2XNE4</accession>
<feature type="transmembrane region" description="Helical" evidence="2">
    <location>
        <begin position="103"/>
        <end position="125"/>
    </location>
</feature>
<keyword evidence="4" id="KW-1185">Reference proteome</keyword>
<protein>
    <recommendedName>
        <fullName evidence="5">DUF983 domain-containing protein</fullName>
    </recommendedName>
</protein>
<evidence type="ECO:0000256" key="2">
    <source>
        <dbReference type="SAM" id="Phobius"/>
    </source>
</evidence>
<gene>
    <name evidence="3" type="ORF">ACFQZM_26405</name>
</gene>